<dbReference type="Proteomes" id="UP001223586">
    <property type="component" value="Unassembled WGS sequence"/>
</dbReference>
<dbReference type="PROSITE" id="PS51725">
    <property type="entry name" value="ABM"/>
    <property type="match status" value="1"/>
</dbReference>
<evidence type="ECO:0000313" key="3">
    <source>
        <dbReference type="Proteomes" id="UP001223586"/>
    </source>
</evidence>
<comment type="caution">
    <text evidence="2">The sequence shown here is derived from an EMBL/GenBank/DDBJ whole genome shotgun (WGS) entry which is preliminary data.</text>
</comment>
<feature type="domain" description="ABM" evidence="1">
    <location>
        <begin position="66"/>
        <end position="153"/>
    </location>
</feature>
<keyword evidence="2" id="KW-0503">Monooxygenase</keyword>
<name>A0ABT9WNI5_9BACI</name>
<dbReference type="InterPro" id="IPR011008">
    <property type="entry name" value="Dimeric_a/b-barrel"/>
</dbReference>
<accession>A0ABT9WNI5</accession>
<reference evidence="2 3" key="1">
    <citation type="submission" date="2023-07" db="EMBL/GenBank/DDBJ databases">
        <title>Genomic Encyclopedia of Type Strains, Phase IV (KMG-IV): sequencing the most valuable type-strain genomes for metagenomic binning, comparative biology and taxonomic classification.</title>
        <authorList>
            <person name="Goeker M."/>
        </authorList>
    </citation>
    <scope>NUCLEOTIDE SEQUENCE [LARGE SCALE GENOMIC DNA]</scope>
    <source>
        <strain evidence="2 3">DSM 23837</strain>
    </source>
</reference>
<dbReference type="PANTHER" id="PTHR34474:SF2">
    <property type="entry name" value="SIGNAL TRANSDUCTION PROTEIN TRAP"/>
    <property type="match status" value="1"/>
</dbReference>
<sequence>MNMYMTTGTYAFLKKMQEKHPHQCLVLLENPSEALLLHETSQKTIFQQPRKYEIIDAKGKIDCLEYVVFNHIPVKDEGRPVFEYHLKGVSDSIQREPGFQAFRLLRPLKHDTYIIMTGWESEIAFRHWTNTPSFQAAYGNKQQLAPGENKHIMAGASYFSYYAAPKEEDNETENLNT</sequence>
<dbReference type="InterPro" id="IPR007138">
    <property type="entry name" value="ABM_dom"/>
</dbReference>
<dbReference type="RefSeq" id="WP_307226523.1">
    <property type="nucleotide sequence ID" value="NZ_JAUSTT010000002.1"/>
</dbReference>
<dbReference type="EMBL" id="JAUSTT010000002">
    <property type="protein sequence ID" value="MDQ0174777.1"/>
    <property type="molecule type" value="Genomic_DNA"/>
</dbReference>
<evidence type="ECO:0000259" key="1">
    <source>
        <dbReference type="PROSITE" id="PS51725"/>
    </source>
</evidence>
<gene>
    <name evidence="2" type="ORF">J2S08_000610</name>
</gene>
<dbReference type="InterPro" id="IPR050404">
    <property type="entry name" value="Heme-degrading_MO"/>
</dbReference>
<keyword evidence="2" id="KW-0560">Oxidoreductase</keyword>
<dbReference type="Gene3D" id="3.30.70.100">
    <property type="match status" value="1"/>
</dbReference>
<evidence type="ECO:0000313" key="2">
    <source>
        <dbReference type="EMBL" id="MDQ0174777.1"/>
    </source>
</evidence>
<keyword evidence="3" id="KW-1185">Reference proteome</keyword>
<dbReference type="GO" id="GO:0004497">
    <property type="term" value="F:monooxygenase activity"/>
    <property type="evidence" value="ECO:0007669"/>
    <property type="project" value="UniProtKB-KW"/>
</dbReference>
<organism evidence="2 3">
    <name type="scientific">Bacillus chungangensis</name>
    <dbReference type="NCBI Taxonomy" id="587633"/>
    <lineage>
        <taxon>Bacteria</taxon>
        <taxon>Bacillati</taxon>
        <taxon>Bacillota</taxon>
        <taxon>Bacilli</taxon>
        <taxon>Bacillales</taxon>
        <taxon>Bacillaceae</taxon>
        <taxon>Bacillus</taxon>
    </lineage>
</organism>
<protein>
    <submittedName>
        <fullName evidence="2">Heme-degrading monooxygenase HmoA</fullName>
    </submittedName>
</protein>
<dbReference type="Pfam" id="PF03992">
    <property type="entry name" value="ABM"/>
    <property type="match status" value="1"/>
</dbReference>
<proteinExistence type="predicted"/>
<dbReference type="PANTHER" id="PTHR34474">
    <property type="entry name" value="SIGNAL TRANSDUCTION PROTEIN TRAP"/>
    <property type="match status" value="1"/>
</dbReference>
<dbReference type="SUPFAM" id="SSF54909">
    <property type="entry name" value="Dimeric alpha+beta barrel"/>
    <property type="match status" value="1"/>
</dbReference>